<dbReference type="Pfam" id="PF02519">
    <property type="entry name" value="Auxin_inducible"/>
    <property type="match status" value="1"/>
</dbReference>
<keyword evidence="3" id="KW-1185">Reference proteome</keyword>
<dbReference type="EMBL" id="QJKJ01000365">
    <property type="protein sequence ID" value="RDY12996.1"/>
    <property type="molecule type" value="Genomic_DNA"/>
</dbReference>
<evidence type="ECO:0000256" key="1">
    <source>
        <dbReference type="ARBA" id="ARBA00006974"/>
    </source>
</evidence>
<evidence type="ECO:0000313" key="2">
    <source>
        <dbReference type="EMBL" id="RDY12996.1"/>
    </source>
</evidence>
<dbReference type="InterPro" id="IPR003676">
    <property type="entry name" value="SAUR_fam"/>
</dbReference>
<comment type="similarity">
    <text evidence="1">Belongs to the ARG7 family.</text>
</comment>
<dbReference type="STRING" id="157652.A0A371ID82"/>
<name>A0A371ID82_MUCPR</name>
<comment type="caution">
    <text evidence="2">The sequence shown here is derived from an EMBL/GenBank/DDBJ whole genome shotgun (WGS) entry which is preliminary data.</text>
</comment>
<dbReference type="Proteomes" id="UP000257109">
    <property type="component" value="Unassembled WGS sequence"/>
</dbReference>
<reference evidence="2" key="1">
    <citation type="submission" date="2018-05" db="EMBL/GenBank/DDBJ databases">
        <title>Draft genome of Mucuna pruriens seed.</title>
        <authorList>
            <person name="Nnadi N.E."/>
            <person name="Vos R."/>
            <person name="Hasami M.H."/>
            <person name="Devisetty U.K."/>
            <person name="Aguiy J.C."/>
        </authorList>
    </citation>
    <scope>NUCLEOTIDE SEQUENCE [LARGE SCALE GENOMIC DNA]</scope>
    <source>
        <strain evidence="2">JCA_2017</strain>
    </source>
</reference>
<feature type="non-terminal residue" evidence="2">
    <location>
        <position position="1"/>
    </location>
</feature>
<sequence>MAGIKRREISLPRNRTRHMVADKGHFVVYTIDKKRFVVPLTYLKNNIFRELFRMSEEHLGLPTDGPIILPCDAPFMEYVVSLVRKHASLELENAVQLVASLAFGSNCHCLTHVPPHQGIAIS</sequence>
<accession>A0A371ID82</accession>
<gene>
    <name evidence="2" type="primary">SAUR62</name>
    <name evidence="2" type="ORF">CR513_02140</name>
</gene>
<proteinExistence type="inferred from homology"/>
<dbReference type="GO" id="GO:0009733">
    <property type="term" value="P:response to auxin"/>
    <property type="evidence" value="ECO:0007669"/>
    <property type="project" value="InterPro"/>
</dbReference>
<dbReference type="PANTHER" id="PTHR31175">
    <property type="entry name" value="AUXIN-RESPONSIVE FAMILY PROTEIN"/>
    <property type="match status" value="1"/>
</dbReference>
<protein>
    <submittedName>
        <fullName evidence="2">Auxin-responsive protein SAUR62</fullName>
    </submittedName>
</protein>
<organism evidence="2 3">
    <name type="scientific">Mucuna pruriens</name>
    <name type="common">Velvet bean</name>
    <name type="synonym">Dolichos pruriens</name>
    <dbReference type="NCBI Taxonomy" id="157652"/>
    <lineage>
        <taxon>Eukaryota</taxon>
        <taxon>Viridiplantae</taxon>
        <taxon>Streptophyta</taxon>
        <taxon>Embryophyta</taxon>
        <taxon>Tracheophyta</taxon>
        <taxon>Spermatophyta</taxon>
        <taxon>Magnoliopsida</taxon>
        <taxon>eudicotyledons</taxon>
        <taxon>Gunneridae</taxon>
        <taxon>Pentapetalae</taxon>
        <taxon>rosids</taxon>
        <taxon>fabids</taxon>
        <taxon>Fabales</taxon>
        <taxon>Fabaceae</taxon>
        <taxon>Papilionoideae</taxon>
        <taxon>50 kb inversion clade</taxon>
        <taxon>NPAAA clade</taxon>
        <taxon>indigoferoid/millettioid clade</taxon>
        <taxon>Phaseoleae</taxon>
        <taxon>Mucuna</taxon>
    </lineage>
</organism>
<dbReference type="PANTHER" id="PTHR31175:SF120">
    <property type="entry name" value="OS09G0547100 PROTEIN"/>
    <property type="match status" value="1"/>
</dbReference>
<dbReference type="OrthoDB" id="1936278at2759"/>
<dbReference type="AlphaFoldDB" id="A0A371ID82"/>
<evidence type="ECO:0000313" key="3">
    <source>
        <dbReference type="Proteomes" id="UP000257109"/>
    </source>
</evidence>